<comment type="caution">
    <text evidence="2">The sequence shown here is derived from an EMBL/GenBank/DDBJ whole genome shotgun (WGS) entry which is preliminary data.</text>
</comment>
<protein>
    <submittedName>
        <fullName evidence="2">Uncharacterized protein</fullName>
    </submittedName>
</protein>
<dbReference type="Proteomes" id="UP000604825">
    <property type="component" value="Unassembled WGS sequence"/>
</dbReference>
<sequence>MADDNDGADALIALAREKPREMAHDVLTGIEPKKEKHYVRNLSCRGKKLDSNQQAMPPLTKSKKRGPKKTVEAE</sequence>
<dbReference type="EMBL" id="CAJGYO010000010">
    <property type="protein sequence ID" value="CAD6256359.1"/>
    <property type="molecule type" value="Genomic_DNA"/>
</dbReference>
<evidence type="ECO:0000256" key="1">
    <source>
        <dbReference type="SAM" id="MobiDB-lite"/>
    </source>
</evidence>
<proteinExistence type="predicted"/>
<evidence type="ECO:0000313" key="2">
    <source>
        <dbReference type="EMBL" id="CAD6256359.1"/>
    </source>
</evidence>
<gene>
    <name evidence="2" type="ORF">NCGR_LOCUS39867</name>
</gene>
<accession>A0A811QFY1</accession>
<feature type="region of interest" description="Disordered" evidence="1">
    <location>
        <begin position="44"/>
        <end position="74"/>
    </location>
</feature>
<reference evidence="2" key="1">
    <citation type="submission" date="2020-10" db="EMBL/GenBank/DDBJ databases">
        <authorList>
            <person name="Han B."/>
            <person name="Lu T."/>
            <person name="Zhao Q."/>
            <person name="Huang X."/>
            <person name="Zhao Y."/>
        </authorList>
    </citation>
    <scope>NUCLEOTIDE SEQUENCE</scope>
</reference>
<organism evidence="2 3">
    <name type="scientific">Miscanthus lutarioriparius</name>
    <dbReference type="NCBI Taxonomy" id="422564"/>
    <lineage>
        <taxon>Eukaryota</taxon>
        <taxon>Viridiplantae</taxon>
        <taxon>Streptophyta</taxon>
        <taxon>Embryophyta</taxon>
        <taxon>Tracheophyta</taxon>
        <taxon>Spermatophyta</taxon>
        <taxon>Magnoliopsida</taxon>
        <taxon>Liliopsida</taxon>
        <taxon>Poales</taxon>
        <taxon>Poaceae</taxon>
        <taxon>PACMAD clade</taxon>
        <taxon>Panicoideae</taxon>
        <taxon>Andropogonodae</taxon>
        <taxon>Andropogoneae</taxon>
        <taxon>Saccharinae</taxon>
        <taxon>Miscanthus</taxon>
    </lineage>
</organism>
<evidence type="ECO:0000313" key="3">
    <source>
        <dbReference type="Proteomes" id="UP000604825"/>
    </source>
</evidence>
<dbReference type="AlphaFoldDB" id="A0A811QFY1"/>
<dbReference type="OrthoDB" id="717122at2759"/>
<name>A0A811QFY1_9POAL</name>
<keyword evidence="3" id="KW-1185">Reference proteome</keyword>